<evidence type="ECO:0000313" key="3">
    <source>
        <dbReference type="Proteomes" id="UP000207637"/>
    </source>
</evidence>
<evidence type="ECO:0000313" key="2">
    <source>
        <dbReference type="EMBL" id="AJT60556.1"/>
    </source>
</evidence>
<dbReference type="EMBL" id="KP064094">
    <property type="protein sequence ID" value="AJT60556.1"/>
    <property type="molecule type" value="Genomic_DNA"/>
</dbReference>
<dbReference type="Proteomes" id="UP000207637">
    <property type="component" value="Segment"/>
</dbReference>
<feature type="region of interest" description="Disordered" evidence="1">
    <location>
        <begin position="1"/>
        <end position="21"/>
    </location>
</feature>
<name>A0A0D4D9T5_9CAUD</name>
<keyword evidence="3" id="KW-1185">Reference proteome</keyword>
<dbReference type="RefSeq" id="YP_009196865.1">
    <property type="nucleotide sequence ID" value="NC_028776.1"/>
</dbReference>
<proteinExistence type="predicted"/>
<accession>A0A0D4D9T5</accession>
<organism evidence="2 3">
    <name type="scientific">Escherichia phage CAjan</name>
    <dbReference type="NCBI Taxonomy" id="1610828"/>
    <lineage>
        <taxon>Viruses</taxon>
        <taxon>Duplodnaviria</taxon>
        <taxon>Heunggongvirae</taxon>
        <taxon>Uroviricota</taxon>
        <taxon>Caudoviricetes</taxon>
        <taxon>Queuovirinae</taxon>
        <taxon>Seuratvirus</taxon>
        <taxon>Seuratvirus cajan</taxon>
    </lineage>
</organism>
<reference evidence="2 3" key="1">
    <citation type="journal article" date="2015" name="Genome Announc.">
        <title>Complete Genome Sequences of Four Novel Escherichia coli Bacteriophages Belonging to New Phage Groups.</title>
        <authorList>
            <person name="Carstens A.B."/>
            <person name="Kot W."/>
            <person name="Hansen L.H."/>
        </authorList>
    </citation>
    <scope>NUCLEOTIDE SEQUENCE [LARGE SCALE GENOMIC DNA]</scope>
</reference>
<dbReference type="KEGG" id="vg:26624082"/>
<sequence length="69" mass="7906">MRRIDQGHRMPLRVRSLPGGSSSRVCRKYQGRASPCTLQNIFIKSAKRCRHMIGLALLYTHTARVLQIN</sequence>
<evidence type="ECO:0000256" key="1">
    <source>
        <dbReference type="SAM" id="MobiDB-lite"/>
    </source>
</evidence>
<dbReference type="GeneID" id="26624082"/>
<protein>
    <submittedName>
        <fullName evidence="2">Uncharacterized protein</fullName>
    </submittedName>
</protein>